<protein>
    <submittedName>
        <fullName evidence="1">Uncharacterized protein</fullName>
    </submittedName>
</protein>
<dbReference type="EMBL" id="GBXM01065473">
    <property type="protein sequence ID" value="JAH43104.1"/>
    <property type="molecule type" value="Transcribed_RNA"/>
</dbReference>
<reference evidence="1" key="2">
    <citation type="journal article" date="2015" name="Fish Shellfish Immunol.">
        <title>Early steps in the European eel (Anguilla anguilla)-Vibrio vulnificus interaction in the gills: Role of the RtxA13 toxin.</title>
        <authorList>
            <person name="Callol A."/>
            <person name="Pajuelo D."/>
            <person name="Ebbesson L."/>
            <person name="Teles M."/>
            <person name="MacKenzie S."/>
            <person name="Amaro C."/>
        </authorList>
    </citation>
    <scope>NUCLEOTIDE SEQUENCE</scope>
</reference>
<accession>A0A0E9SP04</accession>
<evidence type="ECO:0000313" key="1">
    <source>
        <dbReference type="EMBL" id="JAH43104.1"/>
    </source>
</evidence>
<sequence>MEAVSIHTRLLPYPQVLRHTIALYPLNSMTSRQLFSSIDEKYTRQSF</sequence>
<reference evidence="1" key="1">
    <citation type="submission" date="2014-11" db="EMBL/GenBank/DDBJ databases">
        <authorList>
            <person name="Amaro Gonzalez C."/>
        </authorList>
    </citation>
    <scope>NUCLEOTIDE SEQUENCE</scope>
</reference>
<organism evidence="1">
    <name type="scientific">Anguilla anguilla</name>
    <name type="common">European freshwater eel</name>
    <name type="synonym">Muraena anguilla</name>
    <dbReference type="NCBI Taxonomy" id="7936"/>
    <lineage>
        <taxon>Eukaryota</taxon>
        <taxon>Metazoa</taxon>
        <taxon>Chordata</taxon>
        <taxon>Craniata</taxon>
        <taxon>Vertebrata</taxon>
        <taxon>Euteleostomi</taxon>
        <taxon>Actinopterygii</taxon>
        <taxon>Neopterygii</taxon>
        <taxon>Teleostei</taxon>
        <taxon>Anguilliformes</taxon>
        <taxon>Anguillidae</taxon>
        <taxon>Anguilla</taxon>
    </lineage>
</organism>
<dbReference type="AlphaFoldDB" id="A0A0E9SP04"/>
<proteinExistence type="predicted"/>
<name>A0A0E9SP04_ANGAN</name>